<dbReference type="AlphaFoldDB" id="A0A9Q1QHJ7"/>
<feature type="domain" description="NADH:quinone oxidoreductase/Mrp antiporter transmembrane" evidence="6">
    <location>
        <begin position="128"/>
        <end position="176"/>
    </location>
</feature>
<dbReference type="EMBL" id="JAKOGI010000154">
    <property type="protein sequence ID" value="KAJ8441766.1"/>
    <property type="molecule type" value="Genomic_DNA"/>
</dbReference>
<evidence type="ECO:0000256" key="1">
    <source>
        <dbReference type="ARBA" id="ARBA00022528"/>
    </source>
</evidence>
<comment type="caution">
    <text evidence="8">The sequence shown here is derived from an EMBL/GenBank/DDBJ whole genome shotgun (WGS) entry which is preliminary data.</text>
</comment>
<gene>
    <name evidence="8" type="ORF">Cgig2_009012</name>
</gene>
<dbReference type="Pfam" id="PF00361">
    <property type="entry name" value="Proton_antipo_M"/>
    <property type="match status" value="1"/>
</dbReference>
<evidence type="ECO:0000313" key="8">
    <source>
        <dbReference type="EMBL" id="KAJ8441766.1"/>
    </source>
</evidence>
<evidence type="ECO:0000259" key="6">
    <source>
        <dbReference type="Pfam" id="PF00361"/>
    </source>
</evidence>
<proteinExistence type="predicted"/>
<evidence type="ECO:0000313" key="9">
    <source>
        <dbReference type="Proteomes" id="UP001153076"/>
    </source>
</evidence>
<reference evidence="8" key="1">
    <citation type="submission" date="2022-04" db="EMBL/GenBank/DDBJ databases">
        <title>Carnegiea gigantea Genome sequencing and assembly v2.</title>
        <authorList>
            <person name="Copetti D."/>
            <person name="Sanderson M.J."/>
            <person name="Burquez A."/>
            <person name="Wojciechowski M.F."/>
        </authorList>
    </citation>
    <scope>NUCLEOTIDE SEQUENCE</scope>
    <source>
        <strain evidence="8">SGP5-SGP5p</strain>
        <tissue evidence="8">Aerial part</tissue>
    </source>
</reference>
<feature type="transmembrane region" description="Helical" evidence="5">
    <location>
        <begin position="80"/>
        <end position="97"/>
    </location>
</feature>
<sequence>MILEPLSRSCHVEFSRIILIFGLILLLMIYSTSDKKDIPYLCFNSSISLVKSITTLLFRWREEPIIRFSGNFKTNNFIKVFQFLILLCSTLCIRLYVEYTKCTEMALTKFLLFVLIATLGGMFLNCVNDLITIFIASECFSLCSHLLSRYTKKDVLSNEATTKHLLMGEASSSILIHLYGSSEGEIQLQEL</sequence>
<keyword evidence="5" id="KW-0472">Membrane</keyword>
<dbReference type="Pfam" id="PF19530">
    <property type="entry name" value="Ndh2_N"/>
    <property type="match status" value="1"/>
</dbReference>
<keyword evidence="1" id="KW-0934">Plastid</keyword>
<dbReference type="InterPro" id="IPR045693">
    <property type="entry name" value="Ndh2_N"/>
</dbReference>
<dbReference type="Proteomes" id="UP001153076">
    <property type="component" value="Unassembled WGS sequence"/>
</dbReference>
<keyword evidence="5" id="KW-1133">Transmembrane helix</keyword>
<evidence type="ECO:0000256" key="3">
    <source>
        <dbReference type="ARBA" id="ARBA00023027"/>
    </source>
</evidence>
<protein>
    <submittedName>
        <fullName evidence="8">Uncharacterized protein</fullName>
    </submittedName>
</protein>
<dbReference type="PANTHER" id="PTHR45564">
    <property type="entry name" value="NAD(P)H-QUINONE OXIDOREDUCTASE SUBUNIT 2 B, CHLOROPLASTIC"/>
    <property type="match status" value="1"/>
</dbReference>
<keyword evidence="9" id="KW-1185">Reference proteome</keyword>
<dbReference type="GO" id="GO:0009536">
    <property type="term" value="C:plastid"/>
    <property type="evidence" value="ECO:0007669"/>
    <property type="project" value="UniProtKB-ARBA"/>
</dbReference>
<dbReference type="PANTHER" id="PTHR45564:SF1">
    <property type="entry name" value="NAD(P)H-QUINONE OXIDOREDUCTASE SUBUNIT 2"/>
    <property type="match status" value="1"/>
</dbReference>
<evidence type="ECO:0000256" key="4">
    <source>
        <dbReference type="ARBA" id="ARBA00023078"/>
    </source>
</evidence>
<feature type="transmembrane region" description="Helical" evidence="5">
    <location>
        <begin position="106"/>
        <end position="124"/>
    </location>
</feature>
<accession>A0A9Q1QHJ7</accession>
<name>A0A9Q1QHJ7_9CARY</name>
<organism evidence="8 9">
    <name type="scientific">Carnegiea gigantea</name>
    <dbReference type="NCBI Taxonomy" id="171969"/>
    <lineage>
        <taxon>Eukaryota</taxon>
        <taxon>Viridiplantae</taxon>
        <taxon>Streptophyta</taxon>
        <taxon>Embryophyta</taxon>
        <taxon>Tracheophyta</taxon>
        <taxon>Spermatophyta</taxon>
        <taxon>Magnoliopsida</taxon>
        <taxon>eudicotyledons</taxon>
        <taxon>Gunneridae</taxon>
        <taxon>Pentapetalae</taxon>
        <taxon>Caryophyllales</taxon>
        <taxon>Cactineae</taxon>
        <taxon>Cactaceae</taxon>
        <taxon>Cactoideae</taxon>
        <taxon>Echinocereeae</taxon>
        <taxon>Carnegiea</taxon>
    </lineage>
</organism>
<keyword evidence="2" id="KW-1278">Translocase</keyword>
<evidence type="ECO:0000256" key="2">
    <source>
        <dbReference type="ARBA" id="ARBA00022967"/>
    </source>
</evidence>
<keyword evidence="1" id="KW-0150">Chloroplast</keyword>
<evidence type="ECO:0000259" key="7">
    <source>
        <dbReference type="Pfam" id="PF19530"/>
    </source>
</evidence>
<evidence type="ECO:0000256" key="5">
    <source>
        <dbReference type="SAM" id="Phobius"/>
    </source>
</evidence>
<keyword evidence="5" id="KW-0812">Transmembrane</keyword>
<feature type="transmembrane region" description="Helical" evidence="5">
    <location>
        <begin position="14"/>
        <end position="31"/>
    </location>
</feature>
<dbReference type="OrthoDB" id="1876953at2759"/>
<keyword evidence="3" id="KW-0520">NAD</keyword>
<keyword evidence="4" id="KW-0793">Thylakoid</keyword>
<dbReference type="InterPro" id="IPR001750">
    <property type="entry name" value="ND/Mrp_TM"/>
</dbReference>
<feature type="domain" description="NAD(P)H-quinone oxidoreductase subunit 2 N-terminal" evidence="7">
    <location>
        <begin position="14"/>
        <end position="98"/>
    </location>
</feature>